<sequence>MTEKADSITVRSILKKFLEDENIRSRLRLIKSRNRNDWEKWLQVELEYFISQSPNVHVEREVKAKPDNRMLPNRNSMSVDLIFSKSKKTEKPYIFLELKCTREVQALINGFNLDISKINSIKSCMYDLRSYWCVGFHLNCSNLSINRIKVHVAKYPYGYHEVVKLCNCEDDSQCNCNNNEIGLAII</sequence>
<accession>A0ABD4R030</accession>
<evidence type="ECO:0000313" key="1">
    <source>
        <dbReference type="EMBL" id="MBU3765076.1"/>
    </source>
</evidence>
<evidence type="ECO:0000313" key="2">
    <source>
        <dbReference type="Proteomes" id="UP000813349"/>
    </source>
</evidence>
<proteinExistence type="predicted"/>
<organism evidence="1 2">
    <name type="scientific">Enterobacter roggenkampii</name>
    <dbReference type="NCBI Taxonomy" id="1812935"/>
    <lineage>
        <taxon>Bacteria</taxon>
        <taxon>Pseudomonadati</taxon>
        <taxon>Pseudomonadota</taxon>
        <taxon>Gammaproteobacteria</taxon>
        <taxon>Enterobacterales</taxon>
        <taxon>Enterobacteriaceae</taxon>
        <taxon>Enterobacter</taxon>
        <taxon>Enterobacter cloacae complex</taxon>
    </lineage>
</organism>
<gene>
    <name evidence="1" type="ORF">J0A64_00400</name>
</gene>
<dbReference type="AlphaFoldDB" id="A0ABD4R030"/>
<dbReference type="Proteomes" id="UP000813349">
    <property type="component" value="Unassembled WGS sequence"/>
</dbReference>
<dbReference type="RefSeq" id="WP_127357819.1">
    <property type="nucleotide sequence ID" value="NZ_CP058637.1"/>
</dbReference>
<dbReference type="EMBL" id="JAFKCP010000001">
    <property type="protein sequence ID" value="MBU3765076.1"/>
    <property type="molecule type" value="Genomic_DNA"/>
</dbReference>
<name>A0ABD4R030_9ENTR</name>
<protein>
    <submittedName>
        <fullName evidence="1">Uncharacterized protein</fullName>
    </submittedName>
</protein>
<comment type="caution">
    <text evidence="1">The sequence shown here is derived from an EMBL/GenBank/DDBJ whole genome shotgun (WGS) entry which is preliminary data.</text>
</comment>
<reference evidence="1 2" key="1">
    <citation type="journal article" date="2021" name="Clin. Infect. Dis.">
        <title>Rapid development of cefiderocol resistance in carbapenem-resistant Enterobacter cloacae during therapy is associated with heterogeneous mutations in the catecholate siderophore receptor cira.</title>
        <authorList>
            <person name="Klein S."/>
            <person name="Boutin S."/>
            <person name="Kocer K."/>
            <person name="Fiedler M.O."/>
            <person name="Storzinger D."/>
            <person name="Weigand M.A."/>
            <person name="Tan B."/>
            <person name="Richter D."/>
            <person name="Rupp C."/>
            <person name="Mieth M."/>
            <person name="Mehrabi A."/>
            <person name="Hackert T."/>
            <person name="Zimmermann S."/>
            <person name="Heeg K."/>
            <person name="Nurjadi D."/>
        </authorList>
    </citation>
    <scope>NUCLEOTIDE SEQUENCE [LARGE SCALE GENOMIC DNA]</scope>
    <source>
        <strain evidence="1 2">BK34275</strain>
    </source>
</reference>